<dbReference type="SMART" id="SM01163">
    <property type="entry name" value="DUF1785"/>
    <property type="match status" value="1"/>
</dbReference>
<dbReference type="HOGENOM" id="CLU_004544_4_1_1"/>
<proteinExistence type="predicted"/>
<feature type="compositionally biased region" description="Basic and acidic residues" evidence="1">
    <location>
        <begin position="92"/>
        <end position="109"/>
    </location>
</feature>
<dbReference type="InterPro" id="IPR036085">
    <property type="entry name" value="PAZ_dom_sf"/>
</dbReference>
<dbReference type="CDD" id="cd02846">
    <property type="entry name" value="PAZ_argonaute_like"/>
    <property type="match status" value="1"/>
</dbReference>
<name>A0A0A1T8P6_9HYPO</name>
<feature type="region of interest" description="Disordered" evidence="1">
    <location>
        <begin position="1"/>
        <end position="190"/>
    </location>
</feature>
<dbReference type="Gene3D" id="3.40.50.2300">
    <property type="match status" value="1"/>
</dbReference>
<dbReference type="OrthoDB" id="10252740at2759"/>
<feature type="compositionally biased region" description="Basic and acidic residues" evidence="1">
    <location>
        <begin position="18"/>
        <end position="27"/>
    </location>
</feature>
<dbReference type="Gene3D" id="3.30.420.10">
    <property type="entry name" value="Ribonuclease H-like superfamily/Ribonuclease H"/>
    <property type="match status" value="1"/>
</dbReference>
<evidence type="ECO:0000313" key="3">
    <source>
        <dbReference type="EMBL" id="CEJ91154.1"/>
    </source>
</evidence>
<dbReference type="InterPro" id="IPR003100">
    <property type="entry name" value="PAZ_dom"/>
</dbReference>
<dbReference type="SUPFAM" id="SSF101690">
    <property type="entry name" value="PAZ domain"/>
    <property type="match status" value="1"/>
</dbReference>
<dbReference type="InterPro" id="IPR032474">
    <property type="entry name" value="Argonaute_N"/>
</dbReference>
<dbReference type="Gene3D" id="2.170.260.10">
    <property type="entry name" value="paz domain"/>
    <property type="match status" value="1"/>
</dbReference>
<feature type="compositionally biased region" description="Basic residues" evidence="1">
    <location>
        <begin position="155"/>
        <end position="165"/>
    </location>
</feature>
<dbReference type="EMBL" id="CDHN01000003">
    <property type="protein sequence ID" value="CEJ91154.1"/>
    <property type="molecule type" value="Genomic_DNA"/>
</dbReference>
<dbReference type="Pfam" id="PF02171">
    <property type="entry name" value="Piwi"/>
    <property type="match status" value="1"/>
</dbReference>
<sequence length="1144" mass="126097">MADQTEKQRRRVRSRGRPQIEQRDSHSSAKRSGSNTQSRPGRKANTTSFLEPGSHANEQHQRCRYSPSNTGDIAEDMDRGRSNRGGRGNFRRGRDADHSSSPYRADRGGGESNRGRRGGYEPQTSRDASTLGHRGDRGGGDRGRGGSRGGDRGGRRGRGGGRGRGGRGGAPSGSGRDMVFTSEKFSPIPDSSITELEDRIMAQQSATTGGLVSQMSQLRIQKGKKGGKNVSAKPEVDEQAAVFPVRPAYGTKGRAVVVWANYFQIRASQESNSLYKYALSVTEAVQNKSGQVEMQDAVGMKRQLAIAATIQNLGGEAVVATEFKAQLISAHLLDIKPNPMAVQLPSVSEDRISDTLYVKFSTPTPVPFGNLIDYLTSGEVASDDKVFPRHPEAIDALNIILGHGPRSMVGDISVVGQNRFFPFNSNTVVAKFQNTMRPLLAARGLFQSARIGTGRLLLNTNVTHGIFKVDGKMDELFRKFDIKQVRRSDSRGVKSLKTFSKFLPKTKAHIVCTLADGNMTRMTKPLGGIVCASEHRDQSRETHGLRFADGMEYCGPDHVQFWLNGPDDTGKYISVGDYYRGKYGFTLNSDFPLLYIGKGEKIKLFPAEVVSIISGQSVKAKLTMDETSEMLKFACRSPYANAFSLTSDETRATLSHDTQLLKTLGISVDKSLLAINARVLNVPYVSYRNLDRKQVEIRPQFGSWNLKSLYVANPGEKIERWTWINLVAYGGSKGVGPDIPERFAKFLSDGMGIRISKQPIYPRETRMTREEAMHPNGKLAKFFDWMKSEQIQLCVVILAQKESSALYSNIKMLGDCQYGIHTSCVVANQFGKADLSYFANVGLKINLKFGGINHVLKESVGLLKGGKTMIAGYDVTHPTHMGPRTGKGALPPSVVGLVASIDSGFGQWPAVSWEQESKQELLGDVLVSMFASRLDLWQKHNDGALPENIIFFRDGVSEGQFAQVISEELPFLREACRKKYGGGKQPKLTIIVSVKRHQTRFYPTKEDEMSRSGNIQNGTVVDRGITQARYWDFFLTAHDALQGTARPAHYTVILDEIFGPTYGAQAANELERLTHDLCYLYGRATKAVSICPPAYYADIVCTRARAHRPEFFDGGDTETVSSIDTASISGRNIHPALRDSMYYI</sequence>
<dbReference type="SMART" id="SM00950">
    <property type="entry name" value="Piwi"/>
    <property type="match status" value="1"/>
</dbReference>
<accession>A0A0A1T8P6</accession>
<gene>
    <name evidence="3" type="ORF">VHEMI06887</name>
</gene>
<feature type="compositionally biased region" description="Basic and acidic residues" evidence="1">
    <location>
        <begin position="133"/>
        <end position="154"/>
    </location>
</feature>
<keyword evidence="4" id="KW-1185">Reference proteome</keyword>
<dbReference type="Pfam" id="PF16486">
    <property type="entry name" value="ArgoN"/>
    <property type="match status" value="1"/>
</dbReference>
<protein>
    <recommendedName>
        <fullName evidence="2">Piwi domain-containing protein</fullName>
    </recommendedName>
</protein>
<dbReference type="PANTHER" id="PTHR22891">
    <property type="entry name" value="EUKARYOTIC TRANSLATION INITIATION FACTOR 2C"/>
    <property type="match status" value="1"/>
</dbReference>
<feature type="compositionally biased region" description="Polar residues" evidence="1">
    <location>
        <begin position="30"/>
        <end position="49"/>
    </location>
</feature>
<organism evidence="3 4">
    <name type="scientific">[Torrubiella] hemipterigena</name>
    <dbReference type="NCBI Taxonomy" id="1531966"/>
    <lineage>
        <taxon>Eukaryota</taxon>
        <taxon>Fungi</taxon>
        <taxon>Dikarya</taxon>
        <taxon>Ascomycota</taxon>
        <taxon>Pezizomycotina</taxon>
        <taxon>Sordariomycetes</taxon>
        <taxon>Hypocreomycetidae</taxon>
        <taxon>Hypocreales</taxon>
        <taxon>Clavicipitaceae</taxon>
        <taxon>Clavicipitaceae incertae sedis</taxon>
        <taxon>'Torrubiella' clade</taxon>
    </lineage>
</organism>
<dbReference type="CDD" id="cd04657">
    <property type="entry name" value="Piwi_ago-like"/>
    <property type="match status" value="1"/>
</dbReference>
<dbReference type="InterPro" id="IPR045246">
    <property type="entry name" value="Piwi_ago-like"/>
</dbReference>
<feature type="domain" description="Piwi" evidence="2">
    <location>
        <begin position="793"/>
        <end position="1109"/>
    </location>
</feature>
<dbReference type="STRING" id="1531966.A0A0A1T8P6"/>
<dbReference type="PROSITE" id="PS50822">
    <property type="entry name" value="PIWI"/>
    <property type="match status" value="1"/>
</dbReference>
<dbReference type="SUPFAM" id="SSF53098">
    <property type="entry name" value="Ribonuclease H-like"/>
    <property type="match status" value="1"/>
</dbReference>
<dbReference type="AlphaFoldDB" id="A0A0A1T8P6"/>
<dbReference type="InterPro" id="IPR014811">
    <property type="entry name" value="ArgoL1"/>
</dbReference>
<evidence type="ECO:0000313" key="4">
    <source>
        <dbReference type="Proteomes" id="UP000039046"/>
    </source>
</evidence>
<dbReference type="Proteomes" id="UP000039046">
    <property type="component" value="Unassembled WGS sequence"/>
</dbReference>
<dbReference type="InterPro" id="IPR003165">
    <property type="entry name" value="Piwi"/>
</dbReference>
<evidence type="ECO:0000256" key="1">
    <source>
        <dbReference type="SAM" id="MobiDB-lite"/>
    </source>
</evidence>
<reference evidence="3 4" key="1">
    <citation type="journal article" date="2015" name="Genome Announc.">
        <title>Draft Genome Sequence and Gene Annotation of the Entomopathogenic Fungus Verticillium hemipterigenum.</title>
        <authorList>
            <person name="Horn F."/>
            <person name="Habel A."/>
            <person name="Scharf D.H."/>
            <person name="Dworschak J."/>
            <person name="Brakhage A.A."/>
            <person name="Guthke R."/>
            <person name="Hertweck C."/>
            <person name="Linde J."/>
        </authorList>
    </citation>
    <scope>NUCLEOTIDE SEQUENCE [LARGE SCALE GENOMIC DNA]</scope>
</reference>
<dbReference type="GO" id="GO:0003723">
    <property type="term" value="F:RNA binding"/>
    <property type="evidence" value="ECO:0007669"/>
    <property type="project" value="InterPro"/>
</dbReference>
<dbReference type="InterPro" id="IPR036397">
    <property type="entry name" value="RNaseH_sf"/>
</dbReference>
<dbReference type="Pfam" id="PF08699">
    <property type="entry name" value="ArgoL1"/>
    <property type="match status" value="1"/>
</dbReference>
<dbReference type="InterPro" id="IPR012337">
    <property type="entry name" value="RNaseH-like_sf"/>
</dbReference>
<dbReference type="Pfam" id="PF02170">
    <property type="entry name" value="PAZ"/>
    <property type="match status" value="1"/>
</dbReference>
<evidence type="ECO:0000259" key="2">
    <source>
        <dbReference type="PROSITE" id="PS50822"/>
    </source>
</evidence>